<reference evidence="3 4" key="1">
    <citation type="submission" date="2024-01" db="EMBL/GenBank/DDBJ databases">
        <title>The genomes of 5 underutilized Papilionoideae crops provide insights into root nodulation and disease resistanc.</title>
        <authorList>
            <person name="Yuan L."/>
        </authorList>
    </citation>
    <scope>NUCLEOTIDE SEQUENCE [LARGE SCALE GENOMIC DNA]</scope>
    <source>
        <strain evidence="3">ZHUSHIDOU_FW_LH</strain>
        <tissue evidence="3">Leaf</tissue>
    </source>
</reference>
<feature type="region of interest" description="Disordered" evidence="1">
    <location>
        <begin position="24"/>
        <end position="49"/>
    </location>
</feature>
<evidence type="ECO:0000256" key="1">
    <source>
        <dbReference type="SAM" id="MobiDB-lite"/>
    </source>
</evidence>
<evidence type="ECO:0000256" key="2">
    <source>
        <dbReference type="SAM" id="SignalP"/>
    </source>
</evidence>
<keyword evidence="2" id="KW-0732">Signal</keyword>
<dbReference type="AlphaFoldDB" id="A0AAN9F870"/>
<feature type="chain" id="PRO_5042821102" evidence="2">
    <location>
        <begin position="21"/>
        <end position="102"/>
    </location>
</feature>
<evidence type="ECO:0000313" key="3">
    <source>
        <dbReference type="EMBL" id="KAK7269115.1"/>
    </source>
</evidence>
<evidence type="ECO:0000313" key="4">
    <source>
        <dbReference type="Proteomes" id="UP001372338"/>
    </source>
</evidence>
<gene>
    <name evidence="3" type="ORF">RIF29_21831</name>
</gene>
<protein>
    <submittedName>
        <fullName evidence="3">Uncharacterized protein</fullName>
    </submittedName>
</protein>
<accession>A0AAN9F870</accession>
<feature type="compositionally biased region" description="Low complexity" evidence="1">
    <location>
        <begin position="37"/>
        <end position="46"/>
    </location>
</feature>
<proteinExistence type="predicted"/>
<organism evidence="3 4">
    <name type="scientific">Crotalaria pallida</name>
    <name type="common">Smooth rattlebox</name>
    <name type="synonym">Crotalaria striata</name>
    <dbReference type="NCBI Taxonomy" id="3830"/>
    <lineage>
        <taxon>Eukaryota</taxon>
        <taxon>Viridiplantae</taxon>
        <taxon>Streptophyta</taxon>
        <taxon>Embryophyta</taxon>
        <taxon>Tracheophyta</taxon>
        <taxon>Spermatophyta</taxon>
        <taxon>Magnoliopsida</taxon>
        <taxon>eudicotyledons</taxon>
        <taxon>Gunneridae</taxon>
        <taxon>Pentapetalae</taxon>
        <taxon>rosids</taxon>
        <taxon>fabids</taxon>
        <taxon>Fabales</taxon>
        <taxon>Fabaceae</taxon>
        <taxon>Papilionoideae</taxon>
        <taxon>50 kb inversion clade</taxon>
        <taxon>genistoids sensu lato</taxon>
        <taxon>core genistoids</taxon>
        <taxon>Crotalarieae</taxon>
        <taxon>Crotalaria</taxon>
    </lineage>
</organism>
<dbReference type="EMBL" id="JAYWIO010000004">
    <property type="protein sequence ID" value="KAK7269115.1"/>
    <property type="molecule type" value="Genomic_DNA"/>
</dbReference>
<dbReference type="Proteomes" id="UP001372338">
    <property type="component" value="Unassembled WGS sequence"/>
</dbReference>
<feature type="signal peptide" evidence="2">
    <location>
        <begin position="1"/>
        <end position="20"/>
    </location>
</feature>
<keyword evidence="4" id="KW-1185">Reference proteome</keyword>
<sequence>MASIGVFSLSAVLSLRYLSAARSRLPRPSVLRPPSPSAANPSSSAATLHRTDCSLLQSKSKQTLTPKIIVNRGRRNEDALKNSNMNHRGGGKVIKYIIALGK</sequence>
<name>A0AAN9F870_CROPI</name>
<comment type="caution">
    <text evidence="3">The sequence shown here is derived from an EMBL/GenBank/DDBJ whole genome shotgun (WGS) entry which is preliminary data.</text>
</comment>